<dbReference type="GO" id="GO:0004497">
    <property type="term" value="F:monooxygenase activity"/>
    <property type="evidence" value="ECO:0007669"/>
    <property type="project" value="UniProtKB-KW"/>
</dbReference>
<dbReference type="Pfam" id="PF00067">
    <property type="entry name" value="p450"/>
    <property type="match status" value="1"/>
</dbReference>
<comment type="caution">
    <text evidence="8">The sequence shown here is derived from an EMBL/GenBank/DDBJ whole genome shotgun (WGS) entry which is preliminary data.</text>
</comment>
<keyword evidence="7" id="KW-1133">Transmembrane helix</keyword>
<reference evidence="9" key="1">
    <citation type="submission" date="2013-09" db="EMBL/GenBank/DDBJ databases">
        <title>Corchorus olitorius genome sequencing.</title>
        <authorList>
            <person name="Alam M."/>
            <person name="Haque M.S."/>
            <person name="Islam M.S."/>
            <person name="Emdad E.M."/>
            <person name="Islam M.M."/>
            <person name="Ahmed B."/>
            <person name="Halim A."/>
            <person name="Hossen Q.M.M."/>
            <person name="Hossain M.Z."/>
            <person name="Ahmed R."/>
            <person name="Khan M.M."/>
            <person name="Islam R."/>
            <person name="Rashid M.M."/>
            <person name="Khan S.A."/>
            <person name="Rahman M.S."/>
            <person name="Alam M."/>
            <person name="Yahiya A.S."/>
            <person name="Khan M.S."/>
            <person name="Azam M.S."/>
            <person name="Haque T."/>
            <person name="Lashkar M.Z.H."/>
            <person name="Akhand A.I."/>
            <person name="Morshed G."/>
            <person name="Roy S."/>
            <person name="Uddin K.S."/>
            <person name="Rabeya T."/>
            <person name="Hossain A.S."/>
            <person name="Chowdhury A."/>
            <person name="Snigdha A.R."/>
            <person name="Mortoza M.S."/>
            <person name="Matin S.A."/>
            <person name="Hoque S.M.E."/>
            <person name="Islam M.K."/>
            <person name="Roy D.K."/>
            <person name="Haider R."/>
            <person name="Moosa M.M."/>
            <person name="Elias S.M."/>
            <person name="Hasan A.M."/>
            <person name="Jahan S."/>
            <person name="Shafiuddin M."/>
            <person name="Mahmood N."/>
            <person name="Shommy N.S."/>
        </authorList>
    </citation>
    <scope>NUCLEOTIDE SEQUENCE [LARGE SCALE GENOMIC DNA]</scope>
    <source>
        <strain evidence="9">cv. O-4</strain>
    </source>
</reference>
<feature type="transmembrane region" description="Helical" evidence="7">
    <location>
        <begin position="70"/>
        <end position="88"/>
    </location>
</feature>
<evidence type="ECO:0000256" key="3">
    <source>
        <dbReference type="ARBA" id="ARBA00022723"/>
    </source>
</evidence>
<keyword evidence="9" id="KW-1185">Reference proteome</keyword>
<proteinExistence type="inferred from homology"/>
<evidence type="ECO:0000313" key="8">
    <source>
        <dbReference type="EMBL" id="OMO74057.1"/>
    </source>
</evidence>
<keyword evidence="7" id="KW-0812">Transmembrane</keyword>
<dbReference type="InterPro" id="IPR036396">
    <property type="entry name" value="Cyt_P450_sf"/>
</dbReference>
<dbReference type="GO" id="GO:0005506">
    <property type="term" value="F:iron ion binding"/>
    <property type="evidence" value="ECO:0007669"/>
    <property type="project" value="InterPro"/>
</dbReference>
<keyword evidence="5" id="KW-0408">Iron</keyword>
<sequence length="201" mass="23359">MAGDITTYNYLSYVWAPYGSLWRSLRRLSVVEIFNSNTAQKVSSIREEEVAGFVKHLFKVSDYGAQIVDLKYLFCLLTANVMLMMVAGNRCVEDSSFQEFKMIFFPSLGINICDFFPVLRWIGFKGIEKNLREMHRKRDEYIQKLVDEIRLRQKSSFSEIEEGKNQSLIERLLSIQEEDPNSCSNDVIKSMAVVSYIYNLL</sequence>
<evidence type="ECO:0000256" key="5">
    <source>
        <dbReference type="ARBA" id="ARBA00023004"/>
    </source>
</evidence>
<evidence type="ECO:0000256" key="1">
    <source>
        <dbReference type="ARBA" id="ARBA00010617"/>
    </source>
</evidence>
<evidence type="ECO:0000256" key="2">
    <source>
        <dbReference type="ARBA" id="ARBA00022617"/>
    </source>
</evidence>
<dbReference type="GO" id="GO:0016705">
    <property type="term" value="F:oxidoreductase activity, acting on paired donors, with incorporation or reduction of molecular oxygen"/>
    <property type="evidence" value="ECO:0007669"/>
    <property type="project" value="InterPro"/>
</dbReference>
<keyword evidence="4" id="KW-0560">Oxidoreductase</keyword>
<dbReference type="GO" id="GO:0020037">
    <property type="term" value="F:heme binding"/>
    <property type="evidence" value="ECO:0007669"/>
    <property type="project" value="InterPro"/>
</dbReference>
<organism evidence="8 9">
    <name type="scientific">Corchorus olitorius</name>
    <dbReference type="NCBI Taxonomy" id="93759"/>
    <lineage>
        <taxon>Eukaryota</taxon>
        <taxon>Viridiplantae</taxon>
        <taxon>Streptophyta</taxon>
        <taxon>Embryophyta</taxon>
        <taxon>Tracheophyta</taxon>
        <taxon>Spermatophyta</taxon>
        <taxon>Magnoliopsida</taxon>
        <taxon>eudicotyledons</taxon>
        <taxon>Gunneridae</taxon>
        <taxon>Pentapetalae</taxon>
        <taxon>rosids</taxon>
        <taxon>malvids</taxon>
        <taxon>Malvales</taxon>
        <taxon>Malvaceae</taxon>
        <taxon>Grewioideae</taxon>
        <taxon>Apeibeae</taxon>
        <taxon>Corchorus</taxon>
    </lineage>
</organism>
<dbReference type="Gene3D" id="1.10.630.10">
    <property type="entry name" value="Cytochrome P450"/>
    <property type="match status" value="1"/>
</dbReference>
<evidence type="ECO:0000313" key="9">
    <source>
        <dbReference type="Proteomes" id="UP000187203"/>
    </source>
</evidence>
<gene>
    <name evidence="8" type="ORF">COLO4_26727</name>
</gene>
<accession>A0A1R3HUJ2</accession>
<dbReference type="SUPFAM" id="SSF48264">
    <property type="entry name" value="Cytochrome P450"/>
    <property type="match status" value="1"/>
</dbReference>
<comment type="similarity">
    <text evidence="1">Belongs to the cytochrome P450 family.</text>
</comment>
<evidence type="ECO:0000256" key="6">
    <source>
        <dbReference type="ARBA" id="ARBA00023033"/>
    </source>
</evidence>
<dbReference type="InterPro" id="IPR001128">
    <property type="entry name" value="Cyt_P450"/>
</dbReference>
<dbReference type="Proteomes" id="UP000187203">
    <property type="component" value="Unassembled WGS sequence"/>
</dbReference>
<dbReference type="OrthoDB" id="1055148at2759"/>
<evidence type="ECO:0000256" key="4">
    <source>
        <dbReference type="ARBA" id="ARBA00023002"/>
    </source>
</evidence>
<keyword evidence="6" id="KW-0503">Monooxygenase</keyword>
<name>A0A1R3HUJ2_9ROSI</name>
<dbReference type="EMBL" id="AWUE01019366">
    <property type="protein sequence ID" value="OMO74057.1"/>
    <property type="molecule type" value="Genomic_DNA"/>
</dbReference>
<evidence type="ECO:0000256" key="7">
    <source>
        <dbReference type="SAM" id="Phobius"/>
    </source>
</evidence>
<dbReference type="STRING" id="93759.A0A1R3HUJ2"/>
<feature type="transmembrane region" description="Helical" evidence="7">
    <location>
        <begin position="100"/>
        <end position="122"/>
    </location>
</feature>
<dbReference type="PANTHER" id="PTHR47947">
    <property type="entry name" value="CYTOCHROME P450 82C3-RELATED"/>
    <property type="match status" value="1"/>
</dbReference>
<keyword evidence="7" id="KW-0472">Membrane</keyword>
<dbReference type="AlphaFoldDB" id="A0A1R3HUJ2"/>
<protein>
    <submittedName>
        <fullName evidence="8">Cytochrome P450</fullName>
    </submittedName>
</protein>
<dbReference type="InterPro" id="IPR050651">
    <property type="entry name" value="Plant_Cytochrome_P450_Monoox"/>
</dbReference>
<keyword evidence="2" id="KW-0349">Heme</keyword>
<dbReference type="PANTHER" id="PTHR47947:SF13">
    <property type="entry name" value="CYTOCHROME P450, FAMILY 81, SUBFAMILY K, POLYPEPTIDE 1-RELATED"/>
    <property type="match status" value="1"/>
</dbReference>
<keyword evidence="3" id="KW-0479">Metal-binding</keyword>